<feature type="domain" description="WCX" evidence="2">
    <location>
        <begin position="267"/>
        <end position="342"/>
    </location>
</feature>
<feature type="domain" description="WYL" evidence="1">
    <location>
        <begin position="169"/>
        <end position="238"/>
    </location>
</feature>
<dbReference type="Proteomes" id="UP000278222">
    <property type="component" value="Unassembled WGS sequence"/>
</dbReference>
<evidence type="ECO:0000259" key="2">
    <source>
        <dbReference type="Pfam" id="PF25583"/>
    </source>
</evidence>
<comment type="caution">
    <text evidence="3">The sequence shown here is derived from an EMBL/GenBank/DDBJ whole genome shotgun (WGS) entry which is preliminary data.</text>
</comment>
<reference evidence="3 4" key="1">
    <citation type="submission" date="2018-11" db="EMBL/GenBank/DDBJ databases">
        <title>Genomic Encyclopedia of Type Strains, Phase IV (KMG-IV): sequencing the most valuable type-strain genomes for metagenomic binning, comparative biology and taxonomic classification.</title>
        <authorList>
            <person name="Goeker M."/>
        </authorList>
    </citation>
    <scope>NUCLEOTIDE SEQUENCE [LARGE SCALE GENOMIC DNA]</scope>
    <source>
        <strain evidence="3 4">DSM 5900</strain>
    </source>
</reference>
<dbReference type="Pfam" id="PF13280">
    <property type="entry name" value="WYL"/>
    <property type="match status" value="1"/>
</dbReference>
<evidence type="ECO:0000313" key="4">
    <source>
        <dbReference type="Proteomes" id="UP000278222"/>
    </source>
</evidence>
<protein>
    <submittedName>
        <fullName evidence="3">Putative DNA-binding transcriptional regulator YafY</fullName>
    </submittedName>
</protein>
<dbReference type="AlphaFoldDB" id="A0A3N1MDZ7"/>
<dbReference type="Pfam" id="PF25583">
    <property type="entry name" value="WCX"/>
    <property type="match status" value="1"/>
</dbReference>
<dbReference type="PANTHER" id="PTHR34580:SF1">
    <property type="entry name" value="PROTEIN PAFC"/>
    <property type="match status" value="1"/>
</dbReference>
<proteinExistence type="predicted"/>
<organism evidence="3 4">
    <name type="scientific">Stella humosa</name>
    <dbReference type="NCBI Taxonomy" id="94"/>
    <lineage>
        <taxon>Bacteria</taxon>
        <taxon>Pseudomonadati</taxon>
        <taxon>Pseudomonadota</taxon>
        <taxon>Alphaproteobacteria</taxon>
        <taxon>Rhodospirillales</taxon>
        <taxon>Stellaceae</taxon>
        <taxon>Stella</taxon>
    </lineage>
</organism>
<evidence type="ECO:0000259" key="1">
    <source>
        <dbReference type="Pfam" id="PF13280"/>
    </source>
</evidence>
<evidence type="ECO:0000313" key="3">
    <source>
        <dbReference type="EMBL" id="ROQ01509.1"/>
    </source>
</evidence>
<sequence length="363" mass="40456">MSLAKGKTPRRGQYGRYGHAELLQRIATAMQASAAGVSLEDIRRDFTVEPLSRSTAERLRNAAERLYPTIEQANPGDRPKRWRIPGRHRGLTPSTSADELADLALAAQILRRDGRSLEAARIEQLALKTRAQLDKRAQVRLEPDLEALVDAEGLIPRAAPQVPVDGATMGTLRRAILANREVHMLYRARGTGEKSQTTLCPYGFLHGNGRHYLVAFSLNPEVLDFRLFALDGIEDLEVLDTSFKRQPFNLAAFASESFGVFRDGEPMDVQWQFSADAASDAVKFRFHPSQTMERLGDGTLIVRFRATGMREMCWHAFTWGSALKILSPPVLRETYATLLAEASWTLRSYLSSQPHPSANDLAV</sequence>
<dbReference type="OrthoDB" id="7626446at2"/>
<dbReference type="InterPro" id="IPR057727">
    <property type="entry name" value="WCX_dom"/>
</dbReference>
<keyword evidence="3" id="KW-0238">DNA-binding</keyword>
<dbReference type="InterPro" id="IPR051534">
    <property type="entry name" value="CBASS_pafABC_assoc_protein"/>
</dbReference>
<dbReference type="PROSITE" id="PS52050">
    <property type="entry name" value="WYL"/>
    <property type="match status" value="1"/>
</dbReference>
<name>A0A3N1MDZ7_9PROT</name>
<dbReference type="EMBL" id="RJKX01000011">
    <property type="protein sequence ID" value="ROQ01509.1"/>
    <property type="molecule type" value="Genomic_DNA"/>
</dbReference>
<accession>A0A3N1MDZ7</accession>
<keyword evidence="4" id="KW-1185">Reference proteome</keyword>
<dbReference type="PANTHER" id="PTHR34580">
    <property type="match status" value="1"/>
</dbReference>
<gene>
    <name evidence="3" type="ORF">EDC65_0689</name>
</gene>
<dbReference type="GO" id="GO:0003677">
    <property type="term" value="F:DNA binding"/>
    <property type="evidence" value="ECO:0007669"/>
    <property type="project" value="UniProtKB-KW"/>
</dbReference>
<dbReference type="RefSeq" id="WP_123688261.1">
    <property type="nucleotide sequence ID" value="NZ_AP019700.1"/>
</dbReference>
<dbReference type="InterPro" id="IPR026881">
    <property type="entry name" value="WYL_dom"/>
</dbReference>